<dbReference type="STRING" id="100787.A0A0G4KLU3"/>
<dbReference type="Gene3D" id="2.40.50.1060">
    <property type="match status" value="1"/>
</dbReference>
<keyword evidence="1" id="KW-0240">DNA-directed RNA polymerase</keyword>
<feature type="compositionally biased region" description="Low complexity" evidence="5">
    <location>
        <begin position="552"/>
        <end position="562"/>
    </location>
</feature>
<dbReference type="InterPro" id="IPR045312">
    <property type="entry name" value="PCBER-like"/>
</dbReference>
<dbReference type="Proteomes" id="UP000044602">
    <property type="component" value="Unassembled WGS sequence"/>
</dbReference>
<dbReference type="InterPro" id="IPR036898">
    <property type="entry name" value="RNA_pol_Rpb7-like_N_sf"/>
</dbReference>
<feature type="domain" description="NmrA-like" evidence="6">
    <location>
        <begin position="913"/>
        <end position="1157"/>
    </location>
</feature>
<protein>
    <recommendedName>
        <fullName evidence="10">NmrA-like domain-containing protein</fullName>
    </recommendedName>
</protein>
<evidence type="ECO:0000313" key="9">
    <source>
        <dbReference type="Proteomes" id="UP000044602"/>
    </source>
</evidence>
<dbReference type="CDD" id="cd05251">
    <property type="entry name" value="NmrA_like_SDR_a"/>
    <property type="match status" value="1"/>
</dbReference>
<keyword evidence="2" id="KW-0521">NADP</keyword>
<evidence type="ECO:0008006" key="10">
    <source>
        <dbReference type="Google" id="ProtNLM"/>
    </source>
</evidence>
<feature type="domain" description="RPA43 OB" evidence="7">
    <location>
        <begin position="698"/>
        <end position="815"/>
    </location>
</feature>
<dbReference type="Pfam" id="PF17875">
    <property type="entry name" value="RPA43_OB"/>
    <property type="match status" value="1"/>
</dbReference>
<evidence type="ECO:0000259" key="7">
    <source>
        <dbReference type="Pfam" id="PF17875"/>
    </source>
</evidence>
<dbReference type="CDD" id="cd05259">
    <property type="entry name" value="PCBER_SDR_a"/>
    <property type="match status" value="1"/>
</dbReference>
<dbReference type="GO" id="GO:0000428">
    <property type="term" value="C:DNA-directed RNA polymerase complex"/>
    <property type="evidence" value="ECO:0007669"/>
    <property type="project" value="UniProtKB-KW"/>
</dbReference>
<proteinExistence type="predicted"/>
<feature type="compositionally biased region" description="Basic and acidic residues" evidence="5">
    <location>
        <begin position="542"/>
        <end position="551"/>
    </location>
</feature>
<feature type="compositionally biased region" description="Acidic residues" evidence="5">
    <location>
        <begin position="563"/>
        <end position="576"/>
    </location>
</feature>
<accession>A0A0G4KLU3</accession>
<evidence type="ECO:0000313" key="8">
    <source>
        <dbReference type="EMBL" id="CRK09792.1"/>
    </source>
</evidence>
<dbReference type="InterPro" id="IPR008030">
    <property type="entry name" value="NmrA-like"/>
</dbReference>
<keyword evidence="9" id="KW-1185">Reference proteome</keyword>
<sequence>MQKTHLIAIRFLKASISRIEGPSLYFTSRTIDDVHSATMAPFQPSNILILGGTGNIGYYIADAIIKAQPPFKQITVFIRKDSSSKKQAFVKAFEPRGVKVIVGDLETKSDIQALYEGIDTVVSALGRDALERQIDLIREAEASDSVKWFIPSEYGTDIEYGPSSAAEKPHQLKLKVRRALRENTKRLEHTFVVTGPYSDMYFSLSDKFPEVGGFDAARKKAVLIEDGEGKIGFTTMPDVGKAVVAVLRQPKASFGKAIKVQSFVVTPKQILAEFEKQTGGNKWNVSYTPLQSLKEAEQKAWSQTPGTATLYTLGRIWAEGGTLYEKTDNESIGLKEAELETLEASVKRELATGWNPKVVDGKATLPVPVTGVPHCPTMQLKAQLEKSTVVHSTPSHHDLLTREPRRRSAIRLGVMAVKEELPVASSHKTEKKQKKEKKKRSREDDPLVTDERKHKRSKSTANRAISPDLSASANTDANDSVAEVEKPTKKSKKSKKSKQEGPADAGDAVQEVADKKKRRMSRRQDDEDDRSELKASAKKSSSKKESKKEATPESSEAEQASESSEDDDAENPDVMDIDTPLQPNPPKSTSRLHQPLDTPAKPRYPFFTQTVSLFLPIYPIGWAGPCTAAATQHLQPMVNRYVPVLGGVLLGFRNVAVSERPGREDAATSDSDVCKLGAIDEFAVGFGWVTVDVDLFVPKRGAWMEGSINLESEGHVGVVCWGKFNASIESARLPPAWRWVHLGTDETAATSAHDDTVSNFTAEEQHGAVRQIHATGYWVDEAGQKVKGRVRFRIKAFDVGVSGDHGYLSLEGTMLDAAGEAEARQRDAQQELRRRKGKSGGVLRKERRYVPDFSITKFGEVENEEEKALAQEVWEHTEPAKDTAETAQDGERTLIKQPHLLRFTTPQDPIMSTKLITVFGSTGAQGGSVVQALLRDKSGVFRIRGITRNPKSEAAIKLADSGVQVVKADGLQGDELKAAFEGSWAVFANINSDDPSINEKGGPSETDMGKIIIDAAAEAGVQHFIFSGMASAAETTKGEFPNQAFDEKHAIGQYGRGKSFVSFTDVSPGWYMESFLWPDIAPIFGGWPLEADDEGYLTFSCPRWGGSNDAAPLIAMAADYGDIVHGVLLAPERWNGQLVQGISQSQALESVIPVYKKGEHHIQIFLKTNAEPLAHANEDAVTGKKARFRFMDSWEDVQTYGMTALVTVQRIFGFCQQSGGLYYGVPNDTAAAAELKRAAAAAQGKDGEDAELMTLERFFRQQFT</sequence>
<dbReference type="EMBL" id="CVQH01002224">
    <property type="protein sequence ID" value="CRK09792.1"/>
    <property type="molecule type" value="Genomic_DNA"/>
</dbReference>
<feature type="region of interest" description="Disordered" evidence="5">
    <location>
        <begin position="421"/>
        <end position="601"/>
    </location>
</feature>
<feature type="compositionally biased region" description="Basic residues" evidence="5">
    <location>
        <begin position="429"/>
        <end position="440"/>
    </location>
</feature>
<dbReference type="SUPFAM" id="SSF51735">
    <property type="entry name" value="NAD(P)-binding Rossmann-fold domains"/>
    <property type="match status" value="2"/>
</dbReference>
<dbReference type="InterPro" id="IPR051609">
    <property type="entry name" value="NmrA/Isoflavone_reductase-like"/>
</dbReference>
<dbReference type="InterPro" id="IPR036291">
    <property type="entry name" value="NAD(P)-bd_dom_sf"/>
</dbReference>
<dbReference type="PANTHER" id="PTHR47706:SF11">
    <property type="entry name" value="ISOFLAVONE REDUCTASE FAMILY PROTEIN (AFU_ORTHOLOGUE AFUA_1G12510)"/>
    <property type="match status" value="1"/>
</dbReference>
<evidence type="ECO:0000256" key="2">
    <source>
        <dbReference type="ARBA" id="ARBA00022857"/>
    </source>
</evidence>
<evidence type="ECO:0000259" key="6">
    <source>
        <dbReference type="Pfam" id="PF05368"/>
    </source>
</evidence>
<dbReference type="Gene3D" id="3.90.25.10">
    <property type="entry name" value="UDP-galactose 4-epimerase, domain 1"/>
    <property type="match status" value="1"/>
</dbReference>
<dbReference type="Gene3D" id="3.30.1490.120">
    <property type="entry name" value="RNA polymerase Rpb7-like, N-terminal domain"/>
    <property type="match status" value="1"/>
</dbReference>
<evidence type="ECO:0000256" key="4">
    <source>
        <dbReference type="ARBA" id="ARBA00023163"/>
    </source>
</evidence>
<reference evidence="8 9" key="1">
    <citation type="submission" date="2015-05" db="EMBL/GenBank/DDBJ databases">
        <authorList>
            <person name="Wang D.B."/>
            <person name="Wang M."/>
        </authorList>
    </citation>
    <scope>NUCLEOTIDE SEQUENCE [LARGE SCALE GENOMIC DNA]</scope>
    <source>
        <strain evidence="8">VL1</strain>
    </source>
</reference>
<evidence type="ECO:0000256" key="3">
    <source>
        <dbReference type="ARBA" id="ARBA00023002"/>
    </source>
</evidence>
<name>A0A0G4KLU3_VERLO</name>
<evidence type="ECO:0000256" key="1">
    <source>
        <dbReference type="ARBA" id="ARBA00022478"/>
    </source>
</evidence>
<evidence type="ECO:0000256" key="5">
    <source>
        <dbReference type="SAM" id="MobiDB-lite"/>
    </source>
</evidence>
<dbReference type="Pfam" id="PF05368">
    <property type="entry name" value="NmrA"/>
    <property type="match status" value="2"/>
</dbReference>
<dbReference type="AlphaFoldDB" id="A0A0G4KLU3"/>
<gene>
    <name evidence="8" type="ORF">BN1708_002279</name>
</gene>
<feature type="compositionally biased region" description="Polar residues" evidence="5">
    <location>
        <begin position="459"/>
        <end position="478"/>
    </location>
</feature>
<keyword evidence="3" id="KW-0560">Oxidoreductase</keyword>
<dbReference type="Gene3D" id="3.40.50.720">
    <property type="entry name" value="NAD(P)-binding Rossmann-like Domain"/>
    <property type="match status" value="2"/>
</dbReference>
<keyword evidence="4" id="KW-0804">Transcription</keyword>
<dbReference type="PANTHER" id="PTHR47706">
    <property type="entry name" value="NMRA-LIKE FAMILY PROTEIN"/>
    <property type="match status" value="1"/>
</dbReference>
<dbReference type="InterPro" id="IPR041178">
    <property type="entry name" value="RPA43_OB"/>
</dbReference>
<feature type="compositionally biased region" description="Basic and acidic residues" evidence="5">
    <location>
        <begin position="441"/>
        <end position="452"/>
    </location>
</feature>
<feature type="domain" description="NmrA-like" evidence="6">
    <location>
        <begin position="45"/>
        <end position="295"/>
    </location>
</feature>
<dbReference type="GO" id="GO:0016491">
    <property type="term" value="F:oxidoreductase activity"/>
    <property type="evidence" value="ECO:0007669"/>
    <property type="project" value="UniProtKB-KW"/>
</dbReference>
<organism evidence="8 9">
    <name type="scientific">Verticillium longisporum</name>
    <name type="common">Verticillium dahliae var. longisporum</name>
    <dbReference type="NCBI Taxonomy" id="100787"/>
    <lineage>
        <taxon>Eukaryota</taxon>
        <taxon>Fungi</taxon>
        <taxon>Dikarya</taxon>
        <taxon>Ascomycota</taxon>
        <taxon>Pezizomycotina</taxon>
        <taxon>Sordariomycetes</taxon>
        <taxon>Hypocreomycetidae</taxon>
        <taxon>Glomerellales</taxon>
        <taxon>Plectosphaerellaceae</taxon>
        <taxon>Verticillium</taxon>
    </lineage>
</organism>